<evidence type="ECO:0000313" key="2">
    <source>
        <dbReference type="EMBL" id="TDE10839.1"/>
    </source>
</evidence>
<feature type="signal peptide" evidence="1">
    <location>
        <begin position="1"/>
        <end position="20"/>
    </location>
</feature>
<protein>
    <submittedName>
        <fullName evidence="2">Uncharacterized protein</fullName>
    </submittedName>
</protein>
<feature type="chain" id="PRO_5020232406" evidence="1">
    <location>
        <begin position="21"/>
        <end position="134"/>
    </location>
</feature>
<dbReference type="RefSeq" id="WP_131961569.1">
    <property type="nucleotide sequence ID" value="NZ_SMFL01000014.1"/>
</dbReference>
<name>A0A4R5DB28_9BACT</name>
<sequence>MKTIFYPVMLILVFSLSACRDDQQNTEKLAKANQVHLQAIALGQDLEKELRLLKEKEADSAAIQKIDSLTGLIALWQDSILEVGGFEHNHPHANEHQHKPAPKMTAQSMLDYQITAKEAIEAIGKQIEDLKSKN</sequence>
<evidence type="ECO:0000256" key="1">
    <source>
        <dbReference type="SAM" id="SignalP"/>
    </source>
</evidence>
<gene>
    <name evidence="2" type="ORF">E0F88_27585</name>
</gene>
<proteinExistence type="predicted"/>
<organism evidence="2 3">
    <name type="scientific">Dyadobacter psychrotolerans</name>
    <dbReference type="NCBI Taxonomy" id="2541721"/>
    <lineage>
        <taxon>Bacteria</taxon>
        <taxon>Pseudomonadati</taxon>
        <taxon>Bacteroidota</taxon>
        <taxon>Cytophagia</taxon>
        <taxon>Cytophagales</taxon>
        <taxon>Spirosomataceae</taxon>
        <taxon>Dyadobacter</taxon>
    </lineage>
</organism>
<keyword evidence="1" id="KW-0732">Signal</keyword>
<reference evidence="2 3" key="1">
    <citation type="submission" date="2019-03" db="EMBL/GenBank/DDBJ databases">
        <title>Dyadobacter AR-3-6 sp. nov., isolated from arctic soil.</title>
        <authorList>
            <person name="Chaudhary D.K."/>
        </authorList>
    </citation>
    <scope>NUCLEOTIDE SEQUENCE [LARGE SCALE GENOMIC DNA]</scope>
    <source>
        <strain evidence="2 3">AR-3-6</strain>
    </source>
</reference>
<comment type="caution">
    <text evidence="2">The sequence shown here is derived from an EMBL/GenBank/DDBJ whole genome shotgun (WGS) entry which is preliminary data.</text>
</comment>
<keyword evidence="3" id="KW-1185">Reference proteome</keyword>
<dbReference type="OrthoDB" id="964803at2"/>
<dbReference type="EMBL" id="SMFL01000014">
    <property type="protein sequence ID" value="TDE10839.1"/>
    <property type="molecule type" value="Genomic_DNA"/>
</dbReference>
<dbReference type="PROSITE" id="PS51257">
    <property type="entry name" value="PROKAR_LIPOPROTEIN"/>
    <property type="match status" value="1"/>
</dbReference>
<accession>A0A4R5DB28</accession>
<dbReference type="Proteomes" id="UP000294850">
    <property type="component" value="Unassembled WGS sequence"/>
</dbReference>
<dbReference type="AlphaFoldDB" id="A0A4R5DB28"/>
<evidence type="ECO:0000313" key="3">
    <source>
        <dbReference type="Proteomes" id="UP000294850"/>
    </source>
</evidence>